<dbReference type="CDD" id="cd06225">
    <property type="entry name" value="HAMP"/>
    <property type="match status" value="1"/>
</dbReference>
<keyword evidence="2" id="KW-0472">Membrane</keyword>
<dbReference type="Pfam" id="PF07228">
    <property type="entry name" value="SpoIIE"/>
    <property type="match status" value="1"/>
</dbReference>
<dbReference type="PROSITE" id="PS50885">
    <property type="entry name" value="HAMP"/>
    <property type="match status" value="1"/>
</dbReference>
<keyword evidence="5" id="KW-1185">Reference proteome</keyword>
<dbReference type="GO" id="GO:0016020">
    <property type="term" value="C:membrane"/>
    <property type="evidence" value="ECO:0007669"/>
    <property type="project" value="InterPro"/>
</dbReference>
<proteinExistence type="predicted"/>
<dbReference type="PANTHER" id="PTHR43156">
    <property type="entry name" value="STAGE II SPORULATION PROTEIN E-RELATED"/>
    <property type="match status" value="1"/>
</dbReference>
<name>A0A1D7V0I1_9LEPT</name>
<keyword evidence="2" id="KW-0812">Transmembrane</keyword>
<keyword evidence="2" id="KW-1133">Transmembrane helix</keyword>
<dbReference type="EMBL" id="CP015217">
    <property type="protein sequence ID" value="AOP35344.1"/>
    <property type="molecule type" value="Genomic_DNA"/>
</dbReference>
<dbReference type="PANTHER" id="PTHR43156:SF2">
    <property type="entry name" value="STAGE II SPORULATION PROTEIN E"/>
    <property type="match status" value="1"/>
</dbReference>
<dbReference type="InterPro" id="IPR003660">
    <property type="entry name" value="HAMP_dom"/>
</dbReference>
<dbReference type="SMART" id="SM00304">
    <property type="entry name" value="HAMP"/>
    <property type="match status" value="1"/>
</dbReference>
<dbReference type="SMART" id="SM00331">
    <property type="entry name" value="PP2C_SIG"/>
    <property type="match status" value="1"/>
</dbReference>
<accession>A0A1D7V0I1</accession>
<evidence type="ECO:0000313" key="4">
    <source>
        <dbReference type="EMBL" id="AOP35344.1"/>
    </source>
</evidence>
<dbReference type="InterPro" id="IPR036457">
    <property type="entry name" value="PPM-type-like_dom_sf"/>
</dbReference>
<dbReference type="SUPFAM" id="SSF158472">
    <property type="entry name" value="HAMP domain-like"/>
    <property type="match status" value="1"/>
</dbReference>
<dbReference type="OrthoDB" id="9802500at2"/>
<protein>
    <submittedName>
        <fullName evidence="4">Regulator</fullName>
    </submittedName>
</protein>
<reference evidence="4 5" key="1">
    <citation type="submission" date="2016-04" db="EMBL/GenBank/DDBJ databases">
        <title>Complete genome seqeunce of Leptospira alstonii serovar Room22.</title>
        <authorList>
            <person name="Nally J.E."/>
            <person name="Bayles D.O."/>
            <person name="Hurley D."/>
            <person name="Fanning S."/>
            <person name="McMahon B.J."/>
            <person name="Arent Z."/>
        </authorList>
    </citation>
    <scope>NUCLEOTIDE SEQUENCE [LARGE SCALE GENOMIC DNA]</scope>
    <source>
        <strain evidence="4 5">GWTS #1</strain>
    </source>
</reference>
<dbReference type="GO" id="GO:0007165">
    <property type="term" value="P:signal transduction"/>
    <property type="evidence" value="ECO:0007669"/>
    <property type="project" value="InterPro"/>
</dbReference>
<dbReference type="Gene3D" id="3.60.40.10">
    <property type="entry name" value="PPM-type phosphatase domain"/>
    <property type="match status" value="1"/>
</dbReference>
<dbReference type="SUPFAM" id="SSF81606">
    <property type="entry name" value="PP2C-like"/>
    <property type="match status" value="1"/>
</dbReference>
<evidence type="ECO:0000256" key="2">
    <source>
        <dbReference type="SAM" id="Phobius"/>
    </source>
</evidence>
<dbReference type="InterPro" id="IPR052016">
    <property type="entry name" value="Bact_Sigma-Reg"/>
</dbReference>
<dbReference type="GO" id="GO:0016791">
    <property type="term" value="F:phosphatase activity"/>
    <property type="evidence" value="ECO:0007669"/>
    <property type="project" value="TreeGrafter"/>
</dbReference>
<evidence type="ECO:0000259" key="3">
    <source>
        <dbReference type="PROSITE" id="PS50885"/>
    </source>
</evidence>
<feature type="transmembrane region" description="Helical" evidence="2">
    <location>
        <begin position="169"/>
        <end position="192"/>
    </location>
</feature>
<dbReference type="KEGG" id="laj:A0128_16750"/>
<gene>
    <name evidence="4" type="ORF">A0128_16750</name>
</gene>
<feature type="domain" description="HAMP" evidence="3">
    <location>
        <begin position="193"/>
        <end position="247"/>
    </location>
</feature>
<feature type="transmembrane region" description="Helical" evidence="2">
    <location>
        <begin position="12"/>
        <end position="29"/>
    </location>
</feature>
<dbReference type="AlphaFoldDB" id="A0A1D7V0I1"/>
<evidence type="ECO:0000256" key="1">
    <source>
        <dbReference type="ARBA" id="ARBA00022801"/>
    </source>
</evidence>
<dbReference type="Pfam" id="PF00672">
    <property type="entry name" value="HAMP"/>
    <property type="match status" value="1"/>
</dbReference>
<keyword evidence="1" id="KW-0378">Hydrolase</keyword>
<dbReference type="InterPro" id="IPR001932">
    <property type="entry name" value="PPM-type_phosphatase-like_dom"/>
</dbReference>
<dbReference type="Proteomes" id="UP000094197">
    <property type="component" value="Chromosome 1"/>
</dbReference>
<dbReference type="RefSeq" id="WP_069608547.1">
    <property type="nucleotide sequence ID" value="NZ_CP015217.1"/>
</dbReference>
<dbReference type="Gene3D" id="6.10.340.10">
    <property type="match status" value="1"/>
</dbReference>
<evidence type="ECO:0000313" key="5">
    <source>
        <dbReference type="Proteomes" id="UP000094197"/>
    </source>
</evidence>
<sequence>MKRSLRLQIISIYSLLTVINLTFVAVMIFENQTDLLIDNFTLESDQIARKILKKIEGLETKNYEDKEQLTDIENKLLSIGIENFSIVSVEDRSVEKFKINLEHGTPTSIDYLKGKLATIINAKEAINSSYDIELDSENFIVSLIFYLTEKTFLVSQVRVKEILDRLNSLYIQLGLLLLWGIAFHILFGIFLYRKIFVRLFILKEVSETMATGDLSARAIWNFSSKDELDLLGSTFNGMVERISSQVESLEHKNNQIQTELEIGKNVQECLLPGKRRKFNLITLDIFYKPMREVSGDIYDVIEINEDRTVFFLADATGHGVSAALITSIIHYNIENIMKETVNPSFIFTRLSERLFDTLQGSFFATGIFVLFDKEGYAYFCSAGHNPIYYFRKNKDKIITLDSTGHILGIGIPEEYQVLKIKTEPGDKILVYTDGILDATAPTGEQFGDDRLLQLFQSNVHLDAKEITSIIKKEVDIFADHFPDDVTFGIIEIQ</sequence>
<organism evidence="4 5">
    <name type="scientific">Leptospira tipperaryensis</name>
    <dbReference type="NCBI Taxonomy" id="2564040"/>
    <lineage>
        <taxon>Bacteria</taxon>
        <taxon>Pseudomonadati</taxon>
        <taxon>Spirochaetota</taxon>
        <taxon>Spirochaetia</taxon>
        <taxon>Leptospirales</taxon>
        <taxon>Leptospiraceae</taxon>
        <taxon>Leptospira</taxon>
    </lineage>
</organism>